<evidence type="ECO:0000313" key="2">
    <source>
        <dbReference type="EMBL" id="SFS02265.1"/>
    </source>
</evidence>
<dbReference type="STRING" id="1123755.SAMN05444714_0499"/>
<evidence type="ECO:0000256" key="1">
    <source>
        <dbReference type="SAM" id="SignalP"/>
    </source>
</evidence>
<keyword evidence="3" id="KW-1185">Reference proteome</keyword>
<protein>
    <recommendedName>
        <fullName evidence="4">Outer membrane protein beta-barrel domain-containing protein</fullName>
    </recommendedName>
</protein>
<proteinExistence type="predicted"/>
<dbReference type="RefSeq" id="WP_090203550.1">
    <property type="nucleotide sequence ID" value="NZ_FOZM01000001.1"/>
</dbReference>
<keyword evidence="1" id="KW-0732">Signal</keyword>
<dbReference type="SUPFAM" id="SSF56925">
    <property type="entry name" value="OMPA-like"/>
    <property type="match status" value="1"/>
</dbReference>
<name>A0A1I6LFK9_9RHOB</name>
<accession>A0A1I6LFK9</accession>
<organism evidence="2 3">
    <name type="scientific">Yoonia litorea</name>
    <dbReference type="NCBI Taxonomy" id="1123755"/>
    <lineage>
        <taxon>Bacteria</taxon>
        <taxon>Pseudomonadati</taxon>
        <taxon>Pseudomonadota</taxon>
        <taxon>Alphaproteobacteria</taxon>
        <taxon>Rhodobacterales</taxon>
        <taxon>Paracoccaceae</taxon>
        <taxon>Yoonia</taxon>
    </lineage>
</organism>
<dbReference type="InterPro" id="IPR011250">
    <property type="entry name" value="OMP/PagP_B-barrel"/>
</dbReference>
<dbReference type="OrthoDB" id="7865109at2"/>
<dbReference type="AlphaFoldDB" id="A0A1I6LFK9"/>
<evidence type="ECO:0008006" key="4">
    <source>
        <dbReference type="Google" id="ProtNLM"/>
    </source>
</evidence>
<feature type="signal peptide" evidence="1">
    <location>
        <begin position="1"/>
        <end position="19"/>
    </location>
</feature>
<sequence>MKRLIPIVLAACLGSAATAQDLYVGGAVDYLLPHDGDTQFAGTALAGMGFDAGRFGVGAEGEYGLHLGGDAEYDMARVRAWVSYDWGHYTVRAGGGITEYYFDDTNYGGFHAMLGAERALNESLSLRGEFIRDFVDDAFDAGITATRVGVVFNF</sequence>
<gene>
    <name evidence="2" type="ORF">SAMN05444714_0499</name>
</gene>
<reference evidence="2 3" key="1">
    <citation type="submission" date="2016-10" db="EMBL/GenBank/DDBJ databases">
        <authorList>
            <person name="de Groot N.N."/>
        </authorList>
    </citation>
    <scope>NUCLEOTIDE SEQUENCE [LARGE SCALE GENOMIC DNA]</scope>
    <source>
        <strain evidence="2 3">DSM 29433</strain>
    </source>
</reference>
<dbReference type="EMBL" id="FOZM01000001">
    <property type="protein sequence ID" value="SFS02265.1"/>
    <property type="molecule type" value="Genomic_DNA"/>
</dbReference>
<dbReference type="Proteomes" id="UP000198926">
    <property type="component" value="Unassembled WGS sequence"/>
</dbReference>
<evidence type="ECO:0000313" key="3">
    <source>
        <dbReference type="Proteomes" id="UP000198926"/>
    </source>
</evidence>
<feature type="chain" id="PRO_5011785621" description="Outer membrane protein beta-barrel domain-containing protein" evidence="1">
    <location>
        <begin position="20"/>
        <end position="154"/>
    </location>
</feature>